<dbReference type="Proteomes" id="UP000037510">
    <property type="component" value="Unassembled WGS sequence"/>
</dbReference>
<dbReference type="InterPro" id="IPR002126">
    <property type="entry name" value="Cadherin-like_dom"/>
</dbReference>
<evidence type="ECO:0000256" key="1">
    <source>
        <dbReference type="PROSITE-ProRule" id="PRU00043"/>
    </source>
</evidence>
<feature type="domain" description="Cadherin" evidence="4">
    <location>
        <begin position="36"/>
        <end position="126"/>
    </location>
</feature>
<keyword evidence="3" id="KW-0812">Transmembrane</keyword>
<dbReference type="GO" id="GO:0005509">
    <property type="term" value="F:calcium ion binding"/>
    <property type="evidence" value="ECO:0007669"/>
    <property type="project" value="UniProtKB-UniRule"/>
</dbReference>
<keyword evidence="1" id="KW-0106">Calcium</keyword>
<comment type="caution">
    <text evidence="5">The sequence shown here is derived from an EMBL/GenBank/DDBJ whole genome shotgun (WGS) entry which is preliminary data.</text>
</comment>
<feature type="compositionally biased region" description="Basic and acidic residues" evidence="2">
    <location>
        <begin position="179"/>
        <end position="201"/>
    </location>
</feature>
<feature type="transmembrane region" description="Helical" evidence="3">
    <location>
        <begin position="211"/>
        <end position="232"/>
    </location>
</feature>
<dbReference type="SMART" id="SM00112">
    <property type="entry name" value="CA"/>
    <property type="match status" value="1"/>
</dbReference>
<dbReference type="GO" id="GO:0007156">
    <property type="term" value="P:homophilic cell adhesion via plasma membrane adhesion molecules"/>
    <property type="evidence" value="ECO:0007669"/>
    <property type="project" value="InterPro"/>
</dbReference>
<dbReference type="EMBL" id="JTDY01006451">
    <property type="protein sequence ID" value="KOB66001.1"/>
    <property type="molecule type" value="Genomic_DNA"/>
</dbReference>
<gene>
    <name evidence="5" type="ORF">OBRU01_21930</name>
</gene>
<dbReference type="SUPFAM" id="SSF49313">
    <property type="entry name" value="Cadherin-like"/>
    <property type="match status" value="1"/>
</dbReference>
<dbReference type="PROSITE" id="PS50268">
    <property type="entry name" value="CADHERIN_2"/>
    <property type="match status" value="1"/>
</dbReference>
<keyword evidence="3" id="KW-0472">Membrane</keyword>
<accession>A0A0L7KSE8</accession>
<dbReference type="Gene3D" id="2.60.40.60">
    <property type="entry name" value="Cadherins"/>
    <property type="match status" value="1"/>
</dbReference>
<keyword evidence="3" id="KW-1133">Transmembrane helix</keyword>
<keyword evidence="6" id="KW-1185">Reference proteome</keyword>
<dbReference type="AlphaFoldDB" id="A0A0L7KSE8"/>
<name>A0A0L7KSE8_OPEBR</name>
<evidence type="ECO:0000259" key="4">
    <source>
        <dbReference type="PROSITE" id="PS50268"/>
    </source>
</evidence>
<protein>
    <submittedName>
        <fullName evidence="5">Cadherin 96Ca</fullName>
    </submittedName>
</protein>
<evidence type="ECO:0000313" key="6">
    <source>
        <dbReference type="Proteomes" id="UP000037510"/>
    </source>
</evidence>
<dbReference type="GO" id="GO:0016020">
    <property type="term" value="C:membrane"/>
    <property type="evidence" value="ECO:0007669"/>
    <property type="project" value="InterPro"/>
</dbReference>
<dbReference type="STRING" id="104452.A0A0L7KSE8"/>
<dbReference type="Pfam" id="PF00028">
    <property type="entry name" value="Cadherin"/>
    <property type="match status" value="1"/>
</dbReference>
<evidence type="ECO:0000256" key="2">
    <source>
        <dbReference type="SAM" id="MobiDB-lite"/>
    </source>
</evidence>
<sequence length="331" mass="37347">MKYQGSSQGPGFHLPAVMRVERNWFVMLTDPIGTFVTRVNRERTGSERVTYGLETSGPPAPFQIDPDTGVVTVNDTLIDKENRSYSLWVTAYDGSIPQRTEVYASVTDKSGQRRNPPHPPLSFPPFTIRPKASQPPMTYPVYIEPPKVLPSTTTKAVEDFTEESVPDTTATTTLSPPKPPDDIPKVEPKVEEKNTSVVKNEETTTEGALPLIPLIAISGLVTIVAVVMFFIYKKNQSPKPSSKKEDMSKDSSGIVLQDASLNMWERPRAYSNRYESWDNNHLQISEETETTITKEEPPDEWEFPRHRLRIFNIVGEVFEYQHIAQANFSMQ</sequence>
<evidence type="ECO:0000313" key="5">
    <source>
        <dbReference type="EMBL" id="KOB66001.1"/>
    </source>
</evidence>
<reference evidence="5 6" key="1">
    <citation type="journal article" date="2015" name="Genome Biol. Evol.">
        <title>The genome of winter moth (Operophtera brumata) provides a genomic perspective on sexual dimorphism and phenology.</title>
        <authorList>
            <person name="Derks M.F."/>
            <person name="Smit S."/>
            <person name="Salis L."/>
            <person name="Schijlen E."/>
            <person name="Bossers A."/>
            <person name="Mateman C."/>
            <person name="Pijl A.S."/>
            <person name="de Ridder D."/>
            <person name="Groenen M.A."/>
            <person name="Visser M.E."/>
            <person name="Megens H.J."/>
        </authorList>
    </citation>
    <scope>NUCLEOTIDE SEQUENCE [LARGE SCALE GENOMIC DNA]</scope>
    <source>
        <strain evidence="5">WM2013NL</strain>
        <tissue evidence="5">Head and thorax</tissue>
    </source>
</reference>
<proteinExistence type="predicted"/>
<feature type="compositionally biased region" description="Polar residues" evidence="2">
    <location>
        <begin position="166"/>
        <end position="175"/>
    </location>
</feature>
<evidence type="ECO:0000256" key="3">
    <source>
        <dbReference type="SAM" id="Phobius"/>
    </source>
</evidence>
<dbReference type="InterPro" id="IPR015919">
    <property type="entry name" value="Cadherin-like_sf"/>
</dbReference>
<dbReference type="CDD" id="cd11304">
    <property type="entry name" value="Cadherin_repeat"/>
    <property type="match status" value="1"/>
</dbReference>
<feature type="region of interest" description="Disordered" evidence="2">
    <location>
        <begin position="160"/>
        <end position="201"/>
    </location>
</feature>
<organism evidence="5 6">
    <name type="scientific">Operophtera brumata</name>
    <name type="common">Winter moth</name>
    <name type="synonym">Phalaena brumata</name>
    <dbReference type="NCBI Taxonomy" id="104452"/>
    <lineage>
        <taxon>Eukaryota</taxon>
        <taxon>Metazoa</taxon>
        <taxon>Ecdysozoa</taxon>
        <taxon>Arthropoda</taxon>
        <taxon>Hexapoda</taxon>
        <taxon>Insecta</taxon>
        <taxon>Pterygota</taxon>
        <taxon>Neoptera</taxon>
        <taxon>Endopterygota</taxon>
        <taxon>Lepidoptera</taxon>
        <taxon>Glossata</taxon>
        <taxon>Ditrysia</taxon>
        <taxon>Geometroidea</taxon>
        <taxon>Geometridae</taxon>
        <taxon>Larentiinae</taxon>
        <taxon>Operophtera</taxon>
    </lineage>
</organism>
<feature type="region of interest" description="Disordered" evidence="2">
    <location>
        <begin position="107"/>
        <end position="130"/>
    </location>
</feature>